<feature type="binding site" description="covalent" evidence="13">
    <location>
        <position position="44"/>
    </location>
    <ligand>
        <name>heme</name>
        <dbReference type="ChEBI" id="CHEBI:30413"/>
        <label>1</label>
    </ligand>
</feature>
<keyword evidence="9 15" id="KW-1133">Transmembrane helix</keyword>
<reference evidence="17 18" key="1">
    <citation type="journal article" date="2018" name="Int. J. Syst. Evol. Microbiol.">
        <title>Mesosutterella multiformis gen. nov., sp. nov., a member of the family Sutterellaceae and Sutterella megalosphaeroides sp. nov., isolated from human faeces.</title>
        <authorList>
            <person name="Sakamoto M."/>
            <person name="Ikeyama N."/>
            <person name="Kunihiro T."/>
            <person name="Iino T."/>
            <person name="Yuki M."/>
            <person name="Ohkuma M."/>
        </authorList>
    </citation>
    <scope>NUCLEOTIDE SEQUENCE [LARGE SCALE GENOMIC DNA]</scope>
    <source>
        <strain evidence="17 18">6FBBBH3</strain>
    </source>
</reference>
<keyword evidence="3 12" id="KW-0813">Transport</keyword>
<evidence type="ECO:0000256" key="5">
    <source>
        <dbReference type="ARBA" id="ARBA00022617"/>
    </source>
</evidence>
<evidence type="ECO:0000256" key="12">
    <source>
        <dbReference type="PIRNR" id="PIRNR000013"/>
    </source>
</evidence>
<dbReference type="GO" id="GO:0020037">
    <property type="term" value="F:heme binding"/>
    <property type="evidence" value="ECO:0007669"/>
    <property type="project" value="InterPro"/>
</dbReference>
<feature type="domain" description="NapC/NirT cytochrome c N-terminal" evidence="16">
    <location>
        <begin position="4"/>
        <end position="185"/>
    </location>
</feature>
<dbReference type="SUPFAM" id="SSF48695">
    <property type="entry name" value="Multiheme cytochromes"/>
    <property type="match status" value="1"/>
</dbReference>
<sequence>MEKNSKWYLAGICLIGVVVGIVFVGVLTSVVHWAGTPKFCGEFCHSMTVTYQAYQKGQHFRTASGATAGCSDCHLKNHSNEHVGPIDYVALLLDKAHAGSVSLIGQIQGSLSTVEKQIEKRPHMAEAVHQQMIDRNFSACRGCHEVEKMYNPKKPMVAAIHKGMGPDSEKKVDCLACHPTAGHDYTGLGMEDLVAKTEEPAKK</sequence>
<dbReference type="Gene3D" id="1.10.3820.10">
    <property type="entry name" value="Di-heme elbow motif domain"/>
    <property type="match status" value="1"/>
</dbReference>
<keyword evidence="10 12" id="KW-0408">Iron</keyword>
<feature type="binding site" description="axial binding residue" evidence="14">
    <location>
        <position position="183"/>
    </location>
    <ligand>
        <name>heme</name>
        <dbReference type="ChEBI" id="CHEBI:30413"/>
        <label>2</label>
    </ligand>
    <ligandPart>
        <name>Fe</name>
        <dbReference type="ChEBI" id="CHEBI:18248"/>
    </ligandPart>
</feature>
<dbReference type="GO" id="GO:0005886">
    <property type="term" value="C:plasma membrane"/>
    <property type="evidence" value="ECO:0007669"/>
    <property type="project" value="UniProtKB-SubCell"/>
</dbReference>
<keyword evidence="4" id="KW-1003">Cell membrane</keyword>
<keyword evidence="5 12" id="KW-0349">Heme</keyword>
<dbReference type="InterPro" id="IPR005126">
    <property type="entry name" value="NapC/NirT_cyt_c_N"/>
</dbReference>
<feature type="binding site" description="axial binding residue" evidence="14">
    <location>
        <position position="178"/>
    </location>
    <ligand>
        <name>heme</name>
        <dbReference type="ChEBI" id="CHEBI:30413"/>
        <label>4</label>
    </ligand>
    <ligandPart>
        <name>Fe</name>
        <dbReference type="ChEBI" id="CHEBI:18248"/>
    </ligandPart>
</feature>
<protein>
    <recommendedName>
        <fullName evidence="12">Cytochrome c-type protein</fullName>
    </recommendedName>
</protein>
<comment type="PTM">
    <text evidence="12">Binds 4 heme groups per subunit.</text>
</comment>
<comment type="subcellular location">
    <subcellularLocation>
        <location evidence="1">Cell membrane</location>
        <topology evidence="1">Single-pass membrane protein</topology>
    </subcellularLocation>
</comment>
<dbReference type="RefSeq" id="WP_120177711.1">
    <property type="nucleotide sequence ID" value="NZ_AP018786.1"/>
</dbReference>
<keyword evidence="7 12" id="KW-0479">Metal-binding</keyword>
<feature type="binding site" description="covalent" evidence="13">
    <location>
        <position position="70"/>
    </location>
    <ligand>
        <name>heme</name>
        <dbReference type="ChEBI" id="CHEBI:30413"/>
        <label>2</label>
    </ligand>
</feature>
<dbReference type="PANTHER" id="PTHR30333:SF3">
    <property type="entry name" value="CYTOCHROME C-TYPE PROTEIN TORY"/>
    <property type="match status" value="1"/>
</dbReference>
<evidence type="ECO:0000256" key="3">
    <source>
        <dbReference type="ARBA" id="ARBA00022448"/>
    </source>
</evidence>
<keyword evidence="18" id="KW-1185">Reference proteome</keyword>
<feature type="binding site" description="axial binding residue" evidence="14">
    <location>
        <position position="47"/>
    </location>
    <ligand>
        <name>heme</name>
        <dbReference type="ChEBI" id="CHEBI:30413"/>
        <label>1</label>
    </ligand>
    <ligandPart>
        <name>Fe</name>
        <dbReference type="ChEBI" id="CHEBI:18248"/>
    </ligandPart>
</feature>
<dbReference type="AlphaFoldDB" id="A0A2Z6IC57"/>
<dbReference type="PANTHER" id="PTHR30333">
    <property type="entry name" value="CYTOCHROME C-TYPE PROTEIN"/>
    <property type="match status" value="1"/>
</dbReference>
<dbReference type="GO" id="GO:0009061">
    <property type="term" value="P:anaerobic respiration"/>
    <property type="evidence" value="ECO:0007669"/>
    <property type="project" value="TreeGrafter"/>
</dbReference>
<proteinExistence type="inferred from homology"/>
<feature type="binding site" description="covalent" evidence="13">
    <location>
        <position position="174"/>
    </location>
    <ligand>
        <name>heme</name>
        <dbReference type="ChEBI" id="CHEBI:30413"/>
        <label>4</label>
    </ligand>
</feature>
<evidence type="ECO:0000256" key="15">
    <source>
        <dbReference type="SAM" id="Phobius"/>
    </source>
</evidence>
<comment type="similarity">
    <text evidence="2">Belongs to the NapC/NirT/NrfH family.</text>
</comment>
<dbReference type="InterPro" id="IPR038266">
    <property type="entry name" value="NapC/NirT_cytc_sf"/>
</dbReference>
<dbReference type="InterPro" id="IPR036280">
    <property type="entry name" value="Multihaem_cyt_sf"/>
</dbReference>
<dbReference type="PIRSF" id="PIRSF000013">
    <property type="entry name" value="4_hem_cytochrm_NapC"/>
    <property type="match status" value="1"/>
</dbReference>
<dbReference type="Proteomes" id="UP000271003">
    <property type="component" value="Chromosome"/>
</dbReference>
<evidence type="ECO:0000256" key="9">
    <source>
        <dbReference type="ARBA" id="ARBA00022989"/>
    </source>
</evidence>
<dbReference type="KEGG" id="sutt:SUTMEG_20660"/>
<accession>A0A2Z6IC57</accession>
<dbReference type="GO" id="GO:0009055">
    <property type="term" value="F:electron transfer activity"/>
    <property type="evidence" value="ECO:0007669"/>
    <property type="project" value="TreeGrafter"/>
</dbReference>
<dbReference type="EMBL" id="AP018786">
    <property type="protein sequence ID" value="BBF24175.1"/>
    <property type="molecule type" value="Genomic_DNA"/>
</dbReference>
<evidence type="ECO:0000256" key="6">
    <source>
        <dbReference type="ARBA" id="ARBA00022692"/>
    </source>
</evidence>
<evidence type="ECO:0000256" key="10">
    <source>
        <dbReference type="ARBA" id="ARBA00023004"/>
    </source>
</evidence>
<feature type="binding site" description="covalent" evidence="13">
    <location>
        <position position="140"/>
    </location>
    <ligand>
        <name>heme</name>
        <dbReference type="ChEBI" id="CHEBI:30413"/>
        <label>3</label>
    </ligand>
</feature>
<name>A0A2Z6IC57_9BURK</name>
<feature type="binding site" description="axial binding residue" evidence="14">
    <location>
        <position position="74"/>
    </location>
    <ligand>
        <name>heme</name>
        <dbReference type="ChEBI" id="CHEBI:30413"/>
        <label>2</label>
    </ligand>
    <ligandPart>
        <name>Fe</name>
        <dbReference type="ChEBI" id="CHEBI:18248"/>
    </ligandPart>
</feature>
<feature type="binding site" description="covalent" evidence="13">
    <location>
        <position position="73"/>
    </location>
    <ligand>
        <name>heme</name>
        <dbReference type="ChEBI" id="CHEBI:30413"/>
        <label>2</label>
    </ligand>
</feature>
<comment type="cofactor">
    <cofactor evidence="13">
        <name>heme</name>
        <dbReference type="ChEBI" id="CHEBI:30413"/>
    </cofactor>
    <text evidence="13">Binds 4 heme groups per subunit.</text>
</comment>
<dbReference type="InterPro" id="IPR024717">
    <property type="entry name" value="NapC/NirT/NrfH"/>
</dbReference>
<evidence type="ECO:0000256" key="7">
    <source>
        <dbReference type="ARBA" id="ARBA00022723"/>
    </source>
</evidence>
<evidence type="ECO:0000256" key="14">
    <source>
        <dbReference type="PIRSR" id="PIRSR000013-2"/>
    </source>
</evidence>
<keyword evidence="8 12" id="KW-0249">Electron transport</keyword>
<feature type="binding site" description="covalent" evidence="13">
    <location>
        <position position="143"/>
    </location>
    <ligand>
        <name>heme</name>
        <dbReference type="ChEBI" id="CHEBI:30413"/>
        <label>3</label>
    </ligand>
</feature>
<evidence type="ECO:0000256" key="11">
    <source>
        <dbReference type="ARBA" id="ARBA00023136"/>
    </source>
</evidence>
<evidence type="ECO:0000256" key="4">
    <source>
        <dbReference type="ARBA" id="ARBA00022475"/>
    </source>
</evidence>
<keyword evidence="11 15" id="KW-0472">Membrane</keyword>
<evidence type="ECO:0000256" key="8">
    <source>
        <dbReference type="ARBA" id="ARBA00022982"/>
    </source>
</evidence>
<dbReference type="GO" id="GO:0019333">
    <property type="term" value="P:denitrification pathway"/>
    <property type="evidence" value="ECO:0007669"/>
    <property type="project" value="InterPro"/>
</dbReference>
<feature type="transmembrane region" description="Helical" evidence="15">
    <location>
        <begin position="7"/>
        <end position="34"/>
    </location>
</feature>
<organism evidence="17 18">
    <name type="scientific">Sutterella megalosphaeroides</name>
    <dbReference type="NCBI Taxonomy" id="2494234"/>
    <lineage>
        <taxon>Bacteria</taxon>
        <taxon>Pseudomonadati</taxon>
        <taxon>Pseudomonadota</taxon>
        <taxon>Betaproteobacteria</taxon>
        <taxon>Burkholderiales</taxon>
        <taxon>Sutterellaceae</taxon>
        <taxon>Sutterella</taxon>
    </lineage>
</organism>
<feature type="binding site" description="covalent" evidence="13">
    <location>
        <position position="177"/>
    </location>
    <ligand>
        <name>heme</name>
        <dbReference type="ChEBI" id="CHEBI:30413"/>
        <label>4</label>
    </ligand>
</feature>
<dbReference type="OrthoDB" id="9782159at2"/>
<evidence type="ECO:0000313" key="18">
    <source>
        <dbReference type="Proteomes" id="UP000271003"/>
    </source>
</evidence>
<keyword evidence="6 15" id="KW-0812">Transmembrane</keyword>
<feature type="binding site" description="axial binding residue" evidence="14">
    <location>
        <position position="144"/>
    </location>
    <ligand>
        <name>heme</name>
        <dbReference type="ChEBI" id="CHEBI:30413"/>
        <label>3</label>
    </ligand>
    <ligandPart>
        <name>Fe</name>
        <dbReference type="ChEBI" id="CHEBI:18248"/>
    </ligandPart>
</feature>
<evidence type="ECO:0000313" key="17">
    <source>
        <dbReference type="EMBL" id="BBF24175.1"/>
    </source>
</evidence>
<evidence type="ECO:0000259" key="16">
    <source>
        <dbReference type="Pfam" id="PF03264"/>
    </source>
</evidence>
<dbReference type="GO" id="GO:0046872">
    <property type="term" value="F:metal ion binding"/>
    <property type="evidence" value="ECO:0007669"/>
    <property type="project" value="UniProtKB-KW"/>
</dbReference>
<dbReference type="InterPro" id="IPR051174">
    <property type="entry name" value="Cytochrome_c-type_ET"/>
</dbReference>
<evidence type="ECO:0000256" key="13">
    <source>
        <dbReference type="PIRSR" id="PIRSR000013-1"/>
    </source>
</evidence>
<gene>
    <name evidence="17" type="ORF">SUTMEG_20660</name>
</gene>
<dbReference type="Pfam" id="PF03264">
    <property type="entry name" value="Cytochrom_NNT"/>
    <property type="match status" value="1"/>
</dbReference>
<evidence type="ECO:0000256" key="2">
    <source>
        <dbReference type="ARBA" id="ARBA00007395"/>
    </source>
</evidence>
<feature type="binding site" evidence="13">
    <location>
        <position position="95"/>
    </location>
    <ligand>
        <name>a menaquinol</name>
        <dbReference type="ChEBI" id="CHEBI:18151"/>
    </ligand>
</feature>
<evidence type="ECO:0000256" key="1">
    <source>
        <dbReference type="ARBA" id="ARBA00004162"/>
    </source>
</evidence>